<gene>
    <name evidence="2" type="ORF">ADUPG1_013291</name>
</gene>
<evidence type="ECO:0000256" key="1">
    <source>
        <dbReference type="SAM" id="MobiDB-lite"/>
    </source>
</evidence>
<proteinExistence type="predicted"/>
<evidence type="ECO:0000313" key="2">
    <source>
        <dbReference type="EMBL" id="GKT26248.1"/>
    </source>
</evidence>
<feature type="compositionally biased region" description="Basic residues" evidence="1">
    <location>
        <begin position="126"/>
        <end position="138"/>
    </location>
</feature>
<feature type="region of interest" description="Disordered" evidence="1">
    <location>
        <begin position="255"/>
        <end position="281"/>
    </location>
</feature>
<feature type="compositionally biased region" description="Basic and acidic residues" evidence="1">
    <location>
        <begin position="258"/>
        <end position="275"/>
    </location>
</feature>
<feature type="compositionally biased region" description="Basic and acidic residues" evidence="1">
    <location>
        <begin position="492"/>
        <end position="501"/>
    </location>
</feature>
<accession>A0ABQ5K2G3</accession>
<name>A0ABQ5K2G3_9EUKA</name>
<protein>
    <submittedName>
        <fullName evidence="2">Uncharacterized protein</fullName>
    </submittedName>
</protein>
<keyword evidence="3" id="KW-1185">Reference proteome</keyword>
<evidence type="ECO:0000313" key="3">
    <source>
        <dbReference type="Proteomes" id="UP001057375"/>
    </source>
</evidence>
<organism evidence="2 3">
    <name type="scientific">Aduncisulcus paluster</name>
    <dbReference type="NCBI Taxonomy" id="2918883"/>
    <lineage>
        <taxon>Eukaryota</taxon>
        <taxon>Metamonada</taxon>
        <taxon>Carpediemonas-like organisms</taxon>
        <taxon>Aduncisulcus</taxon>
    </lineage>
</organism>
<sequence>RIGSCLGIPIESSMMKDTSEIRQIVREAAIPTSDPSWETSDFMKKMSSISYCSEMCTNVFKDVGELQHRMDSFEEILILLGVISVDSSEQTQKKKEGAKRDEAENPEKLTSSSEKDDITSKETPISHHKHADKPHKSHLSFSISNNPVFSFVKKDELEYQVKSLRTVSENLAKQLDNVMDYVKTKSNGQDELLQRIKRHIASIERIIGVGEIKGIPKTPKTLGPKPSKESETFDDFDDKSRLFADSLTLSNLQPSTIIEKDETEEHPTHESEQDLPRVTSSVSSLHSFPTVGIRPKIEEKGKTKRPSFFSRFSNYEAQLHECVSMLSSLQVGMDEMKYQFDETEKIFHEKYTETEEWQVRALKCLDDSCDKQRTLEGDIADALESLKKEIKHHVMDESGKIWDKIDSMSQQFSEQSTKVTSKLLPLEDLPRLLKEAKKSSQLWTQDQISKLIDEDIPLRFDKLISQMKKQLDIKKDVKISTGSPKSWNPGELSRRLSVDDE</sequence>
<reference evidence="2" key="1">
    <citation type="submission" date="2022-03" db="EMBL/GenBank/DDBJ databases">
        <title>Draft genome sequence of Aduncisulcus paluster, a free-living microaerophilic Fornicata.</title>
        <authorList>
            <person name="Yuyama I."/>
            <person name="Kume K."/>
            <person name="Tamura T."/>
            <person name="Inagaki Y."/>
            <person name="Hashimoto T."/>
        </authorList>
    </citation>
    <scope>NUCLEOTIDE SEQUENCE</scope>
    <source>
        <strain evidence="2">NY0171</strain>
    </source>
</reference>
<comment type="caution">
    <text evidence="2">The sequence shown here is derived from an EMBL/GenBank/DDBJ whole genome shotgun (WGS) entry which is preliminary data.</text>
</comment>
<feature type="non-terminal residue" evidence="2">
    <location>
        <position position="1"/>
    </location>
</feature>
<feature type="compositionally biased region" description="Basic and acidic residues" evidence="1">
    <location>
        <begin position="91"/>
        <end position="120"/>
    </location>
</feature>
<dbReference type="Proteomes" id="UP001057375">
    <property type="component" value="Unassembled WGS sequence"/>
</dbReference>
<feature type="region of interest" description="Disordered" evidence="1">
    <location>
        <begin position="214"/>
        <end position="234"/>
    </location>
</feature>
<dbReference type="EMBL" id="BQXS01012644">
    <property type="protein sequence ID" value="GKT26248.1"/>
    <property type="molecule type" value="Genomic_DNA"/>
</dbReference>
<feature type="region of interest" description="Disordered" evidence="1">
    <location>
        <begin position="89"/>
        <end position="139"/>
    </location>
</feature>
<feature type="region of interest" description="Disordered" evidence="1">
    <location>
        <begin position="479"/>
        <end position="501"/>
    </location>
</feature>